<sequence length="64" mass="6944">MPSCTVLLAIEALTLFFAMLARRQAGKPRLVGYLAFRDATAHTQQALRADVGQLLAQKTDVVSV</sequence>
<organism evidence="1 2">
    <name type="scientific">Janthinobacterium lividum</name>
    <dbReference type="NCBI Taxonomy" id="29581"/>
    <lineage>
        <taxon>Bacteria</taxon>
        <taxon>Pseudomonadati</taxon>
        <taxon>Pseudomonadota</taxon>
        <taxon>Betaproteobacteria</taxon>
        <taxon>Burkholderiales</taxon>
        <taxon>Oxalobacteraceae</taxon>
        <taxon>Janthinobacterium</taxon>
    </lineage>
</organism>
<name>A0AAJ4MRK2_9BURK</name>
<dbReference type="RefSeq" id="WP_151096898.1">
    <property type="nucleotide sequence ID" value="NZ_CP071520.1"/>
</dbReference>
<dbReference type="EMBL" id="CP071520">
    <property type="protein sequence ID" value="QSX95835.1"/>
    <property type="molecule type" value="Genomic_DNA"/>
</dbReference>
<protein>
    <submittedName>
        <fullName evidence="1">Uncharacterized protein</fullName>
    </submittedName>
</protein>
<evidence type="ECO:0000313" key="1">
    <source>
        <dbReference type="EMBL" id="QSX95835.1"/>
    </source>
</evidence>
<accession>A0AAJ4MRK2</accession>
<proteinExistence type="predicted"/>
<evidence type="ECO:0000313" key="2">
    <source>
        <dbReference type="Proteomes" id="UP000662821"/>
    </source>
</evidence>
<reference evidence="1 2" key="1">
    <citation type="submission" date="2021-03" db="EMBL/GenBank/DDBJ databases">
        <title>Draft genome sequence of Janthinobacterium sp. strain PLB02 isolated from infected primmorphs (Lubomirskia baicalensis).</title>
        <authorList>
            <person name="Chernogor L.I."/>
            <person name="Belikov S.I."/>
            <person name="Petrushin I.S."/>
        </authorList>
    </citation>
    <scope>NUCLEOTIDE SEQUENCE [LARGE SCALE GENOMIC DNA]</scope>
    <source>
        <strain evidence="1 2">PLB02</strain>
    </source>
</reference>
<dbReference type="AlphaFoldDB" id="A0AAJ4MRK2"/>
<gene>
    <name evidence="1" type="ORF">J3P46_24890</name>
</gene>
<dbReference type="Proteomes" id="UP000662821">
    <property type="component" value="Chromosome"/>
</dbReference>